<accession>A0A0A9BJT5</accession>
<evidence type="ECO:0000313" key="1">
    <source>
        <dbReference type="EMBL" id="JAD59537.1"/>
    </source>
</evidence>
<reference evidence="1" key="2">
    <citation type="journal article" date="2015" name="Data Brief">
        <title>Shoot transcriptome of the giant reed, Arundo donax.</title>
        <authorList>
            <person name="Barrero R.A."/>
            <person name="Guerrero F.D."/>
            <person name="Moolhuijzen P."/>
            <person name="Goolsby J.A."/>
            <person name="Tidwell J."/>
            <person name="Bellgard S.E."/>
            <person name="Bellgard M.I."/>
        </authorList>
    </citation>
    <scope>NUCLEOTIDE SEQUENCE</scope>
    <source>
        <tissue evidence="1">Shoot tissue taken approximately 20 cm above the soil surface</tissue>
    </source>
</reference>
<dbReference type="EMBL" id="GBRH01238358">
    <property type="protein sequence ID" value="JAD59537.1"/>
    <property type="molecule type" value="Transcribed_RNA"/>
</dbReference>
<name>A0A0A9BJT5_ARUDO</name>
<sequence>MFLTNKVDTVTVKYQVEMKILYVFWSAEAASVTL</sequence>
<proteinExistence type="predicted"/>
<protein>
    <submittedName>
        <fullName evidence="1">Uncharacterized protein</fullName>
    </submittedName>
</protein>
<reference evidence="1" key="1">
    <citation type="submission" date="2014-09" db="EMBL/GenBank/DDBJ databases">
        <authorList>
            <person name="Magalhaes I.L.F."/>
            <person name="Oliveira U."/>
            <person name="Santos F.R."/>
            <person name="Vidigal T.H.D.A."/>
            <person name="Brescovit A.D."/>
            <person name="Santos A.J."/>
        </authorList>
    </citation>
    <scope>NUCLEOTIDE SEQUENCE</scope>
    <source>
        <tissue evidence="1">Shoot tissue taken approximately 20 cm above the soil surface</tissue>
    </source>
</reference>
<organism evidence="1">
    <name type="scientific">Arundo donax</name>
    <name type="common">Giant reed</name>
    <name type="synonym">Donax arundinaceus</name>
    <dbReference type="NCBI Taxonomy" id="35708"/>
    <lineage>
        <taxon>Eukaryota</taxon>
        <taxon>Viridiplantae</taxon>
        <taxon>Streptophyta</taxon>
        <taxon>Embryophyta</taxon>
        <taxon>Tracheophyta</taxon>
        <taxon>Spermatophyta</taxon>
        <taxon>Magnoliopsida</taxon>
        <taxon>Liliopsida</taxon>
        <taxon>Poales</taxon>
        <taxon>Poaceae</taxon>
        <taxon>PACMAD clade</taxon>
        <taxon>Arundinoideae</taxon>
        <taxon>Arundineae</taxon>
        <taxon>Arundo</taxon>
    </lineage>
</organism>
<dbReference type="AlphaFoldDB" id="A0A0A9BJT5"/>